<sequence length="98" mass="11728">MGCVWYTTSPERWQLELLRQVEELKIRSSTSPSRQIFSSLTNKQIQEHHFVSFVELSTTFVNFTFFTFMNNYAPSKSSQRMLLAKQYSYETFFKELFT</sequence>
<proteinExistence type="predicted"/>
<keyword evidence="2" id="KW-1185">Reference proteome</keyword>
<dbReference type="AlphaFoldDB" id="A0A2R6X761"/>
<accession>A0A2R6X761</accession>
<reference evidence="2" key="1">
    <citation type="journal article" date="2017" name="Cell">
        <title>Insights into land plant evolution garnered from the Marchantia polymorpha genome.</title>
        <authorList>
            <person name="Bowman J.L."/>
            <person name="Kohchi T."/>
            <person name="Yamato K.T."/>
            <person name="Jenkins J."/>
            <person name="Shu S."/>
            <person name="Ishizaki K."/>
            <person name="Yamaoka S."/>
            <person name="Nishihama R."/>
            <person name="Nakamura Y."/>
            <person name="Berger F."/>
            <person name="Adam C."/>
            <person name="Aki S.S."/>
            <person name="Althoff F."/>
            <person name="Araki T."/>
            <person name="Arteaga-Vazquez M.A."/>
            <person name="Balasubrmanian S."/>
            <person name="Barry K."/>
            <person name="Bauer D."/>
            <person name="Boehm C.R."/>
            <person name="Briginshaw L."/>
            <person name="Caballero-Perez J."/>
            <person name="Catarino B."/>
            <person name="Chen F."/>
            <person name="Chiyoda S."/>
            <person name="Chovatia M."/>
            <person name="Davies K.M."/>
            <person name="Delmans M."/>
            <person name="Demura T."/>
            <person name="Dierschke T."/>
            <person name="Dolan L."/>
            <person name="Dorantes-Acosta A.E."/>
            <person name="Eklund D.M."/>
            <person name="Florent S.N."/>
            <person name="Flores-Sandoval E."/>
            <person name="Fujiyama A."/>
            <person name="Fukuzawa H."/>
            <person name="Galik B."/>
            <person name="Grimanelli D."/>
            <person name="Grimwood J."/>
            <person name="Grossniklaus U."/>
            <person name="Hamada T."/>
            <person name="Haseloff J."/>
            <person name="Hetherington A.J."/>
            <person name="Higo A."/>
            <person name="Hirakawa Y."/>
            <person name="Hundley H.N."/>
            <person name="Ikeda Y."/>
            <person name="Inoue K."/>
            <person name="Inoue S.I."/>
            <person name="Ishida S."/>
            <person name="Jia Q."/>
            <person name="Kakita M."/>
            <person name="Kanazawa T."/>
            <person name="Kawai Y."/>
            <person name="Kawashima T."/>
            <person name="Kennedy M."/>
            <person name="Kinose K."/>
            <person name="Kinoshita T."/>
            <person name="Kohara Y."/>
            <person name="Koide E."/>
            <person name="Komatsu K."/>
            <person name="Kopischke S."/>
            <person name="Kubo M."/>
            <person name="Kyozuka J."/>
            <person name="Lagercrantz U."/>
            <person name="Lin S.S."/>
            <person name="Lindquist E."/>
            <person name="Lipzen A.M."/>
            <person name="Lu C.W."/>
            <person name="De Luna E."/>
            <person name="Martienssen R.A."/>
            <person name="Minamino N."/>
            <person name="Mizutani M."/>
            <person name="Mizutani M."/>
            <person name="Mochizuki N."/>
            <person name="Monte I."/>
            <person name="Mosher R."/>
            <person name="Nagasaki H."/>
            <person name="Nakagami H."/>
            <person name="Naramoto S."/>
            <person name="Nishitani K."/>
            <person name="Ohtani M."/>
            <person name="Okamoto T."/>
            <person name="Okumura M."/>
            <person name="Phillips J."/>
            <person name="Pollak B."/>
            <person name="Reinders A."/>
            <person name="Rovekamp M."/>
            <person name="Sano R."/>
            <person name="Sawa S."/>
            <person name="Schmid M.W."/>
            <person name="Shirakawa M."/>
            <person name="Solano R."/>
            <person name="Spunde A."/>
            <person name="Suetsugu N."/>
            <person name="Sugano S."/>
            <person name="Sugiyama A."/>
            <person name="Sun R."/>
            <person name="Suzuki Y."/>
            <person name="Takenaka M."/>
            <person name="Takezawa D."/>
            <person name="Tomogane H."/>
            <person name="Tsuzuki M."/>
            <person name="Ueda T."/>
            <person name="Umeda M."/>
            <person name="Ward J.M."/>
            <person name="Watanabe Y."/>
            <person name="Yazaki K."/>
            <person name="Yokoyama R."/>
            <person name="Yoshitake Y."/>
            <person name="Yotsui I."/>
            <person name="Zachgo S."/>
            <person name="Schmutz J."/>
        </authorList>
    </citation>
    <scope>NUCLEOTIDE SEQUENCE [LARGE SCALE GENOMIC DNA]</scope>
    <source>
        <strain evidence="2">Tak-1</strain>
    </source>
</reference>
<dbReference type="Gramene" id="Mp5g14200.1">
    <property type="protein sequence ID" value="Mp5g14200.1.cds1"/>
    <property type="gene ID" value="Mp5g14200"/>
</dbReference>
<evidence type="ECO:0000313" key="2">
    <source>
        <dbReference type="Proteomes" id="UP000244005"/>
    </source>
</evidence>
<organism evidence="1 2">
    <name type="scientific">Marchantia polymorpha</name>
    <name type="common">Common liverwort</name>
    <name type="synonym">Marchantia aquatica</name>
    <dbReference type="NCBI Taxonomy" id="3197"/>
    <lineage>
        <taxon>Eukaryota</taxon>
        <taxon>Viridiplantae</taxon>
        <taxon>Streptophyta</taxon>
        <taxon>Embryophyta</taxon>
        <taxon>Marchantiophyta</taxon>
        <taxon>Marchantiopsida</taxon>
        <taxon>Marchantiidae</taxon>
        <taxon>Marchantiales</taxon>
        <taxon>Marchantiaceae</taxon>
        <taxon>Marchantia</taxon>
    </lineage>
</organism>
<dbReference type="EMBL" id="KZ772704">
    <property type="protein sequence ID" value="PTQ41937.1"/>
    <property type="molecule type" value="Genomic_DNA"/>
</dbReference>
<dbReference type="Proteomes" id="UP000244005">
    <property type="component" value="Unassembled WGS sequence"/>
</dbReference>
<gene>
    <name evidence="1" type="ORF">MARPO_0032s0112</name>
</gene>
<protein>
    <submittedName>
        <fullName evidence="1">Uncharacterized protein</fullName>
    </submittedName>
</protein>
<evidence type="ECO:0000313" key="1">
    <source>
        <dbReference type="EMBL" id="PTQ41937.1"/>
    </source>
</evidence>
<name>A0A2R6X761_MARPO</name>